<sequence length="102" mass="11433">MVRFAPPLRASCCRKDDGMLVFKANKKEGCAPLTSADATFVQSANNLLTHWTARLRSYIQRCHKYHEGAFSNALRLYRQATHTAHVHACRTSVGDMLVCHTA</sequence>
<protein>
    <submittedName>
        <fullName evidence="1">Uncharacterized protein</fullName>
    </submittedName>
</protein>
<gene>
    <name evidence="1" type="ORF">EGYM00163_LOCUS37673</name>
</gene>
<accession>A0A7S4G619</accession>
<reference evidence="1" key="1">
    <citation type="submission" date="2021-01" db="EMBL/GenBank/DDBJ databases">
        <authorList>
            <person name="Corre E."/>
            <person name="Pelletier E."/>
            <person name="Niang G."/>
            <person name="Scheremetjew M."/>
            <person name="Finn R."/>
            <person name="Kale V."/>
            <person name="Holt S."/>
            <person name="Cochrane G."/>
            <person name="Meng A."/>
            <person name="Brown T."/>
            <person name="Cohen L."/>
        </authorList>
    </citation>
    <scope>NUCLEOTIDE SEQUENCE</scope>
    <source>
        <strain evidence="1">CCMP1594</strain>
    </source>
</reference>
<proteinExistence type="predicted"/>
<dbReference type="EMBL" id="HBJA01109157">
    <property type="protein sequence ID" value="CAE0826416.1"/>
    <property type="molecule type" value="Transcribed_RNA"/>
</dbReference>
<dbReference type="AlphaFoldDB" id="A0A7S4G619"/>
<name>A0A7S4G619_9EUGL</name>
<evidence type="ECO:0000313" key="1">
    <source>
        <dbReference type="EMBL" id="CAE0826416.1"/>
    </source>
</evidence>
<organism evidence="1">
    <name type="scientific">Eutreptiella gymnastica</name>
    <dbReference type="NCBI Taxonomy" id="73025"/>
    <lineage>
        <taxon>Eukaryota</taxon>
        <taxon>Discoba</taxon>
        <taxon>Euglenozoa</taxon>
        <taxon>Euglenida</taxon>
        <taxon>Spirocuta</taxon>
        <taxon>Euglenophyceae</taxon>
        <taxon>Eutreptiales</taxon>
        <taxon>Eutreptiaceae</taxon>
        <taxon>Eutreptiella</taxon>
    </lineage>
</organism>